<feature type="transmembrane region" description="Helical" evidence="6">
    <location>
        <begin position="204"/>
        <end position="222"/>
    </location>
</feature>
<dbReference type="Gene3D" id="1.20.1250.20">
    <property type="entry name" value="MFS general substrate transporter like domains"/>
    <property type="match status" value="1"/>
</dbReference>
<keyword evidence="4 6" id="KW-0472">Membrane</keyword>
<reference evidence="9" key="1">
    <citation type="submission" date="2025-08" db="UniProtKB">
        <authorList>
            <consortium name="RefSeq"/>
        </authorList>
    </citation>
    <scope>IDENTIFICATION</scope>
</reference>
<feature type="transmembrane region" description="Helical" evidence="6">
    <location>
        <begin position="350"/>
        <end position="373"/>
    </location>
</feature>
<feature type="transmembrane region" description="Helical" evidence="6">
    <location>
        <begin position="178"/>
        <end position="198"/>
    </location>
</feature>
<dbReference type="InterPro" id="IPR020846">
    <property type="entry name" value="MFS_dom"/>
</dbReference>
<feature type="transmembrane region" description="Helical" evidence="6">
    <location>
        <begin position="411"/>
        <end position="427"/>
    </location>
</feature>
<evidence type="ECO:0000259" key="7">
    <source>
        <dbReference type="PROSITE" id="PS50850"/>
    </source>
</evidence>
<accession>A0A340XS50</accession>
<evidence type="ECO:0000313" key="9">
    <source>
        <dbReference type="RefSeq" id="XP_007462169.1"/>
    </source>
</evidence>
<keyword evidence="3 6" id="KW-1133">Transmembrane helix</keyword>
<feature type="transmembrane region" description="Helical" evidence="6">
    <location>
        <begin position="234"/>
        <end position="255"/>
    </location>
</feature>
<feature type="transmembrane region" description="Helical" evidence="6">
    <location>
        <begin position="433"/>
        <end position="454"/>
    </location>
</feature>
<dbReference type="RefSeq" id="XP_007462169.1">
    <property type="nucleotide sequence ID" value="XM_007462107.1"/>
</dbReference>
<proteinExistence type="predicted"/>
<dbReference type="KEGG" id="lve:103068640"/>
<gene>
    <name evidence="9" type="primary">SLC22A9</name>
</gene>
<evidence type="ECO:0000256" key="3">
    <source>
        <dbReference type="ARBA" id="ARBA00022989"/>
    </source>
</evidence>
<evidence type="ECO:0000256" key="4">
    <source>
        <dbReference type="ARBA" id="ARBA00023136"/>
    </source>
</evidence>
<dbReference type="GO" id="GO:0016323">
    <property type="term" value="C:basolateral plasma membrane"/>
    <property type="evidence" value="ECO:0007669"/>
    <property type="project" value="UniProtKB-SubCell"/>
</dbReference>
<comment type="subcellular location">
    <subcellularLocation>
        <location evidence="1">Basolateral cell membrane</location>
        <topology evidence="1">Multi-pass membrane protein</topology>
    </subcellularLocation>
</comment>
<organism evidence="8 9">
    <name type="scientific">Lipotes vexillifer</name>
    <name type="common">Yangtze river dolphin</name>
    <dbReference type="NCBI Taxonomy" id="118797"/>
    <lineage>
        <taxon>Eukaryota</taxon>
        <taxon>Metazoa</taxon>
        <taxon>Chordata</taxon>
        <taxon>Craniata</taxon>
        <taxon>Vertebrata</taxon>
        <taxon>Euteleostomi</taxon>
        <taxon>Mammalia</taxon>
        <taxon>Eutheria</taxon>
        <taxon>Laurasiatheria</taxon>
        <taxon>Artiodactyla</taxon>
        <taxon>Whippomorpha</taxon>
        <taxon>Cetacea</taxon>
        <taxon>Odontoceti</taxon>
        <taxon>Lipotidae</taxon>
        <taxon>Lipotes</taxon>
    </lineage>
</organism>
<dbReference type="CDD" id="cd17374">
    <property type="entry name" value="MFS_OAT"/>
    <property type="match status" value="1"/>
</dbReference>
<dbReference type="SUPFAM" id="SSF103473">
    <property type="entry name" value="MFS general substrate transporter"/>
    <property type="match status" value="1"/>
</dbReference>
<feature type="compositionally biased region" description="Basic and acidic residues" evidence="5">
    <location>
        <begin position="529"/>
        <end position="546"/>
    </location>
</feature>
<dbReference type="FunFam" id="1.20.1250.20:FF:000023">
    <property type="entry name" value="Solute carrier family 22 member 6"/>
    <property type="match status" value="1"/>
</dbReference>
<dbReference type="InterPro" id="IPR036259">
    <property type="entry name" value="MFS_trans_sf"/>
</dbReference>
<keyword evidence="8" id="KW-1185">Reference proteome</keyword>
<dbReference type="STRING" id="118797.A0A340XS50"/>
<feature type="transmembrane region" description="Helical" evidence="6">
    <location>
        <begin position="12"/>
        <end position="35"/>
    </location>
</feature>
<feature type="transmembrane region" description="Helical" evidence="6">
    <location>
        <begin position="498"/>
        <end position="515"/>
    </location>
</feature>
<feature type="transmembrane region" description="Helical" evidence="6">
    <location>
        <begin position="261"/>
        <end position="280"/>
    </location>
</feature>
<feature type="transmembrane region" description="Helical" evidence="6">
    <location>
        <begin position="147"/>
        <end position="166"/>
    </location>
</feature>
<feature type="region of interest" description="Disordered" evidence="5">
    <location>
        <begin position="523"/>
        <end position="552"/>
    </location>
</feature>
<dbReference type="InParanoid" id="A0A340XS50"/>
<keyword evidence="2 6" id="KW-0812">Transmembrane</keyword>
<dbReference type="GeneID" id="103068640"/>
<feature type="domain" description="Major facilitator superfamily (MFS) profile" evidence="7">
    <location>
        <begin position="96"/>
        <end position="520"/>
    </location>
</feature>
<evidence type="ECO:0000313" key="8">
    <source>
        <dbReference type="Proteomes" id="UP000265300"/>
    </source>
</evidence>
<evidence type="ECO:0000256" key="2">
    <source>
        <dbReference type="ARBA" id="ARBA00022692"/>
    </source>
</evidence>
<protein>
    <submittedName>
        <fullName evidence="9">Solute carrier family 22 member 9 isoform X1</fullName>
    </submittedName>
</protein>
<dbReference type="Proteomes" id="UP000265300">
    <property type="component" value="Unplaced"/>
</dbReference>
<dbReference type="OrthoDB" id="2544694at2759"/>
<dbReference type="Pfam" id="PF07690">
    <property type="entry name" value="MFS_1"/>
    <property type="match status" value="1"/>
</dbReference>
<dbReference type="CTD" id="114571"/>
<dbReference type="PROSITE" id="PS50850">
    <property type="entry name" value="MFS"/>
    <property type="match status" value="1"/>
</dbReference>
<sequence>MAFQDLLDQVGGLGRFQILQMVFLCISSLIVYPHILLENFTAAVPGHRCWVHILDNDTDSANGTGTLSQDTLLRISIPLDSNLRPEKCRRFLLPQWQLLHLNGTFPNMSDPDTEPCVDGWVYDRSSFFSTVVTEWDLVCESQSLKSMAKFLFMAGMLVGSIIYGHLSDRFGRRLMLRWCLLQLAITDTCAAFAPTFLIYCSLRFLAGFSTMSILTNISVLIVEWTGPRFQVMGMTMSVCAACMGQIALGGLAFAIRDWHTLQLVFSVPLFVFFLSSRWLAESARWLIITNKPEEGLKELRKAAHKNGRKNAGDALTMEVVRSILQEELEAAQTKASVFDLFRTPSLRKSICLLSFVRFANFMSFFGLILHLQYIGSNVFLFQVLFGAVNLPANYVAFLALNHLGRQVSQTLLMLLLGVSILTITFAPQEIQTLRVALSTLGIAVSSMALMCSFVHGNELVPTIIRVTASGFTGIASNIGAALAPLLMILTVYSPHLPWIIYGVCSILAGLVVPLLPETRNQPLPDSIQDVEKERKGSRKAKQEDPSMKVTQF</sequence>
<evidence type="ECO:0000256" key="5">
    <source>
        <dbReference type="SAM" id="MobiDB-lite"/>
    </source>
</evidence>
<dbReference type="PANTHER" id="PTHR24064">
    <property type="entry name" value="SOLUTE CARRIER FAMILY 22 MEMBER"/>
    <property type="match status" value="1"/>
</dbReference>
<feature type="transmembrane region" description="Helical" evidence="6">
    <location>
        <begin position="379"/>
        <end position="399"/>
    </location>
</feature>
<evidence type="ECO:0000256" key="1">
    <source>
        <dbReference type="ARBA" id="ARBA00004554"/>
    </source>
</evidence>
<evidence type="ECO:0000256" key="6">
    <source>
        <dbReference type="SAM" id="Phobius"/>
    </source>
</evidence>
<feature type="transmembrane region" description="Helical" evidence="6">
    <location>
        <begin position="466"/>
        <end position="492"/>
    </location>
</feature>
<dbReference type="FunCoup" id="A0A340XS50">
    <property type="interactions" value="51"/>
</dbReference>
<name>A0A340XS50_LIPVE</name>
<dbReference type="GO" id="GO:0022857">
    <property type="term" value="F:transmembrane transporter activity"/>
    <property type="evidence" value="ECO:0007669"/>
    <property type="project" value="InterPro"/>
</dbReference>
<dbReference type="AlphaFoldDB" id="A0A340XS50"/>
<dbReference type="InterPro" id="IPR011701">
    <property type="entry name" value="MFS"/>
</dbReference>